<keyword evidence="1" id="KW-1015">Disulfide bond</keyword>
<dbReference type="Pfam" id="PF00020">
    <property type="entry name" value="TNFR_c6"/>
    <property type="match status" value="2"/>
</dbReference>
<evidence type="ECO:0000259" key="4">
    <source>
        <dbReference type="PROSITE" id="PS50050"/>
    </source>
</evidence>
<evidence type="ECO:0000256" key="1">
    <source>
        <dbReference type="PROSITE-ProRule" id="PRU00206"/>
    </source>
</evidence>
<feature type="disulfide bond" evidence="1">
    <location>
        <begin position="32"/>
        <end position="47"/>
    </location>
</feature>
<evidence type="ECO:0000256" key="2">
    <source>
        <dbReference type="SAM" id="Phobius"/>
    </source>
</evidence>
<accession>A0A553PWS0</accession>
<keyword evidence="2" id="KW-0472">Membrane</keyword>
<dbReference type="GO" id="GO:0042127">
    <property type="term" value="P:regulation of cell population proliferation"/>
    <property type="evidence" value="ECO:0007669"/>
    <property type="project" value="TreeGrafter"/>
</dbReference>
<dbReference type="Proteomes" id="UP000316079">
    <property type="component" value="Unassembled WGS sequence"/>
</dbReference>
<sequence length="270" mass="29548">MKVLTRAFLYLLLFQLHGSTAKQCPAGTCDNCPENQYSSAPGAKYLCQVCSKCGKGSRVVKDCTPTSNTECKCLDGYSALLNEKICVCKKGSGLDETGKKCQKCPDGFFTDTDNSSCKRWTECNNGIANKGSNISDVVCKKDMEGLVSKEEKRAGFETRTVKAGTTTSTVSRPVVTKAPHISTSIIQRTKSTSGSFQHTSSPTTTEKNYSSYIFWVVMLFTGIFLLVGIVYGWSKVTLCFKIREKEDSCKVSICRKPVEESGEKSLSLLV</sequence>
<feature type="chain" id="PRO_5044617415" description="TNFR-Cys domain-containing protein" evidence="3">
    <location>
        <begin position="22"/>
        <end position="270"/>
    </location>
</feature>
<dbReference type="GO" id="GO:0038023">
    <property type="term" value="F:signaling receptor activity"/>
    <property type="evidence" value="ECO:0007669"/>
    <property type="project" value="TreeGrafter"/>
</dbReference>
<evidence type="ECO:0000313" key="5">
    <source>
        <dbReference type="EMBL" id="TRY82127.1"/>
    </source>
</evidence>
<protein>
    <recommendedName>
        <fullName evidence="4">TNFR-Cys domain-containing protein</fullName>
    </recommendedName>
</protein>
<dbReference type="SMART" id="SM00208">
    <property type="entry name" value="TNFR"/>
    <property type="match status" value="2"/>
</dbReference>
<keyword evidence="6" id="KW-1185">Reference proteome</keyword>
<dbReference type="EMBL" id="SRMA01026574">
    <property type="protein sequence ID" value="TRY82127.1"/>
    <property type="molecule type" value="Genomic_DNA"/>
</dbReference>
<keyword evidence="2" id="KW-1133">Transmembrane helix</keyword>
<organism evidence="5 6">
    <name type="scientific">Danionella cerebrum</name>
    <dbReference type="NCBI Taxonomy" id="2873325"/>
    <lineage>
        <taxon>Eukaryota</taxon>
        <taxon>Metazoa</taxon>
        <taxon>Chordata</taxon>
        <taxon>Craniata</taxon>
        <taxon>Vertebrata</taxon>
        <taxon>Euteleostomi</taxon>
        <taxon>Actinopterygii</taxon>
        <taxon>Neopterygii</taxon>
        <taxon>Teleostei</taxon>
        <taxon>Ostariophysi</taxon>
        <taxon>Cypriniformes</taxon>
        <taxon>Danionidae</taxon>
        <taxon>Danioninae</taxon>
        <taxon>Danionella</taxon>
    </lineage>
</organism>
<dbReference type="PANTHER" id="PTHR47139">
    <property type="entry name" value="TUMOR NECROSIS FACTOR RECEPTOR SUPERFAMILY MEMBER 9"/>
    <property type="match status" value="1"/>
</dbReference>
<dbReference type="OrthoDB" id="9932129at2759"/>
<dbReference type="SUPFAM" id="SSF57586">
    <property type="entry name" value="TNF receptor-like"/>
    <property type="match status" value="1"/>
</dbReference>
<evidence type="ECO:0000313" key="6">
    <source>
        <dbReference type="Proteomes" id="UP000316079"/>
    </source>
</evidence>
<reference evidence="5 6" key="1">
    <citation type="journal article" date="2019" name="Sci. Data">
        <title>Hybrid genome assembly and annotation of Danionella translucida.</title>
        <authorList>
            <person name="Kadobianskyi M."/>
            <person name="Schulze L."/>
            <person name="Schuelke M."/>
            <person name="Judkewitz B."/>
        </authorList>
    </citation>
    <scope>NUCLEOTIDE SEQUENCE [LARGE SCALE GENOMIC DNA]</scope>
    <source>
        <strain evidence="5 6">Bolton</strain>
    </source>
</reference>
<evidence type="ECO:0000256" key="3">
    <source>
        <dbReference type="SAM" id="SignalP"/>
    </source>
</evidence>
<dbReference type="PANTHER" id="PTHR47139:SF3">
    <property type="entry name" value="SI:CH73-361P23.3"/>
    <property type="match status" value="1"/>
</dbReference>
<keyword evidence="2" id="KW-0812">Transmembrane</keyword>
<dbReference type="AlphaFoldDB" id="A0A553PWS0"/>
<keyword evidence="3" id="KW-0732">Signal</keyword>
<feature type="repeat" description="TNFR-Cys" evidence="1">
    <location>
        <begin position="31"/>
        <end position="71"/>
    </location>
</feature>
<feature type="transmembrane region" description="Helical" evidence="2">
    <location>
        <begin position="212"/>
        <end position="233"/>
    </location>
</feature>
<feature type="disulfide bond" evidence="1">
    <location>
        <begin position="53"/>
        <end position="71"/>
    </location>
</feature>
<feature type="domain" description="TNFR-Cys" evidence="4">
    <location>
        <begin position="31"/>
        <end position="71"/>
    </location>
</feature>
<name>A0A553PWS0_9TELE</name>
<reference evidence="5" key="2">
    <citation type="submission" date="2019-04" db="EMBL/GenBank/DDBJ databases">
        <authorList>
            <person name="Kadobianskyi M."/>
            <person name="Schulze L."/>
            <person name="Schuelke M."/>
            <person name="Judkewitz B."/>
        </authorList>
    </citation>
    <scope>NUCLEOTIDE SEQUENCE</scope>
    <source>
        <strain evidence="5">Bolton</strain>
        <tissue evidence="5">Whole-body</tissue>
    </source>
</reference>
<comment type="caution">
    <text evidence="5">The sequence shown here is derived from an EMBL/GenBank/DDBJ whole genome shotgun (WGS) entry which is preliminary data.</text>
</comment>
<dbReference type="Gene3D" id="2.10.50.10">
    <property type="entry name" value="Tumor Necrosis Factor Receptor, subunit A, domain 2"/>
    <property type="match status" value="2"/>
</dbReference>
<proteinExistence type="predicted"/>
<gene>
    <name evidence="5" type="ORF">DNTS_009448</name>
</gene>
<dbReference type="EMBL" id="SRMA01026574">
    <property type="protein sequence ID" value="TRY82128.1"/>
    <property type="molecule type" value="Genomic_DNA"/>
</dbReference>
<feature type="disulfide bond" evidence="1">
    <location>
        <begin position="50"/>
        <end position="63"/>
    </location>
</feature>
<feature type="signal peptide" evidence="3">
    <location>
        <begin position="1"/>
        <end position="21"/>
    </location>
</feature>
<dbReference type="PROSITE" id="PS50050">
    <property type="entry name" value="TNFR_NGFR_2"/>
    <property type="match status" value="1"/>
</dbReference>
<dbReference type="InterPro" id="IPR001368">
    <property type="entry name" value="TNFR/NGFR_Cys_rich_reg"/>
</dbReference>